<dbReference type="InterPro" id="IPR043504">
    <property type="entry name" value="Peptidase_S1_PA_chymotrypsin"/>
</dbReference>
<keyword evidence="1" id="KW-1015">Disulfide bond</keyword>
<dbReference type="PANTHER" id="PTHR24260">
    <property type="match status" value="1"/>
</dbReference>
<evidence type="ECO:0000256" key="2">
    <source>
        <dbReference type="ARBA" id="ARBA00024195"/>
    </source>
</evidence>
<name>A0A9J6BGG8_POLVA</name>
<feature type="chain" id="PRO_5039934869" description="Peptidase S1 domain-containing protein" evidence="3">
    <location>
        <begin position="17"/>
        <end position="352"/>
    </location>
</feature>
<dbReference type="InterPro" id="IPR009003">
    <property type="entry name" value="Peptidase_S1_PA"/>
</dbReference>
<dbReference type="FunFam" id="2.40.10.10:FF:000068">
    <property type="entry name" value="transmembrane protease serine 2"/>
    <property type="match status" value="1"/>
</dbReference>
<dbReference type="AlphaFoldDB" id="A0A9J6BGG8"/>
<comment type="similarity">
    <text evidence="2">Belongs to the peptidase S1 family. CLIP subfamily.</text>
</comment>
<dbReference type="EMBL" id="JADBJN010000004">
    <property type="protein sequence ID" value="KAG5668687.1"/>
    <property type="molecule type" value="Genomic_DNA"/>
</dbReference>
<dbReference type="Pfam" id="PF00089">
    <property type="entry name" value="Trypsin"/>
    <property type="match status" value="1"/>
</dbReference>
<comment type="caution">
    <text evidence="5">The sequence shown here is derived from an EMBL/GenBank/DDBJ whole genome shotgun (WGS) entry which is preliminary data.</text>
</comment>
<sequence>MKFLIFVIFLNSYVNCEFDLPENWQDAKDPINRDRYREFLARKFPAYYDFGDEDYEDEGKKEISRHITGGNIAVLGQFDYHVLLYMNDNQGTYLCGASLVKYNWVITAAHCTIDMKSFSLYFGIINRSSSAQWKEEISDFSYIKMHPYYDDDTLQNDISLMFLKRATEELLTFPNVALVALPTFENIGANLTNRDGTVCGFGRTSDSSNLSSNILRYIVRPIISYKECSKIFQISSSIICLNTQGGKSTCQGDSGGGLTTDIEDGNPVLVGIVSFGAILGCQLGYPTGFTAVLSYLDWIEMVFNNTDHLYTTSTFAMTVTSDENKIEITTSIANINKFKIIILFSLIFILKM</sequence>
<proteinExistence type="inferred from homology"/>
<accession>A0A9J6BGG8</accession>
<evidence type="ECO:0000313" key="5">
    <source>
        <dbReference type="EMBL" id="KAG5668687.1"/>
    </source>
</evidence>
<feature type="signal peptide" evidence="3">
    <location>
        <begin position="1"/>
        <end position="16"/>
    </location>
</feature>
<dbReference type="SMART" id="SM00020">
    <property type="entry name" value="Tryp_SPc"/>
    <property type="match status" value="1"/>
</dbReference>
<organism evidence="5 6">
    <name type="scientific">Polypedilum vanderplanki</name>
    <name type="common">Sleeping chironomid midge</name>
    <dbReference type="NCBI Taxonomy" id="319348"/>
    <lineage>
        <taxon>Eukaryota</taxon>
        <taxon>Metazoa</taxon>
        <taxon>Ecdysozoa</taxon>
        <taxon>Arthropoda</taxon>
        <taxon>Hexapoda</taxon>
        <taxon>Insecta</taxon>
        <taxon>Pterygota</taxon>
        <taxon>Neoptera</taxon>
        <taxon>Endopterygota</taxon>
        <taxon>Diptera</taxon>
        <taxon>Nematocera</taxon>
        <taxon>Chironomoidea</taxon>
        <taxon>Chironomidae</taxon>
        <taxon>Chironominae</taxon>
        <taxon>Polypedilum</taxon>
        <taxon>Polypedilum</taxon>
    </lineage>
</organism>
<dbReference type="PRINTS" id="PR00722">
    <property type="entry name" value="CHYMOTRYPSIN"/>
</dbReference>
<dbReference type="InterPro" id="IPR051333">
    <property type="entry name" value="CLIP_Serine_Protease"/>
</dbReference>
<dbReference type="GO" id="GO:0004252">
    <property type="term" value="F:serine-type endopeptidase activity"/>
    <property type="evidence" value="ECO:0007669"/>
    <property type="project" value="InterPro"/>
</dbReference>
<protein>
    <recommendedName>
        <fullName evidence="4">Peptidase S1 domain-containing protein</fullName>
    </recommendedName>
</protein>
<dbReference type="InterPro" id="IPR001314">
    <property type="entry name" value="Peptidase_S1A"/>
</dbReference>
<evidence type="ECO:0000259" key="4">
    <source>
        <dbReference type="PROSITE" id="PS50240"/>
    </source>
</evidence>
<evidence type="ECO:0000313" key="6">
    <source>
        <dbReference type="Proteomes" id="UP001107558"/>
    </source>
</evidence>
<dbReference type="CDD" id="cd00190">
    <property type="entry name" value="Tryp_SPc"/>
    <property type="match status" value="1"/>
</dbReference>
<dbReference type="GO" id="GO:0006508">
    <property type="term" value="P:proteolysis"/>
    <property type="evidence" value="ECO:0007669"/>
    <property type="project" value="InterPro"/>
</dbReference>
<keyword evidence="3" id="KW-0732">Signal</keyword>
<dbReference type="InterPro" id="IPR018114">
    <property type="entry name" value="TRYPSIN_HIS"/>
</dbReference>
<dbReference type="PROSITE" id="PS50240">
    <property type="entry name" value="TRYPSIN_DOM"/>
    <property type="match status" value="1"/>
</dbReference>
<gene>
    <name evidence="5" type="ORF">PVAND_016616</name>
</gene>
<evidence type="ECO:0000256" key="1">
    <source>
        <dbReference type="ARBA" id="ARBA00023157"/>
    </source>
</evidence>
<dbReference type="SUPFAM" id="SSF50494">
    <property type="entry name" value="Trypsin-like serine proteases"/>
    <property type="match status" value="1"/>
</dbReference>
<evidence type="ECO:0000256" key="3">
    <source>
        <dbReference type="SAM" id="SignalP"/>
    </source>
</evidence>
<dbReference type="PROSITE" id="PS00134">
    <property type="entry name" value="TRYPSIN_HIS"/>
    <property type="match status" value="1"/>
</dbReference>
<keyword evidence="6" id="KW-1185">Reference proteome</keyword>
<dbReference type="Proteomes" id="UP001107558">
    <property type="component" value="Chromosome 4"/>
</dbReference>
<feature type="domain" description="Peptidase S1" evidence="4">
    <location>
        <begin position="67"/>
        <end position="304"/>
    </location>
</feature>
<dbReference type="Gene3D" id="2.40.10.10">
    <property type="entry name" value="Trypsin-like serine proteases"/>
    <property type="match status" value="1"/>
</dbReference>
<dbReference type="PANTHER" id="PTHR24260:SF134">
    <property type="entry name" value="AT07769P-RELATED"/>
    <property type="match status" value="1"/>
</dbReference>
<reference evidence="5" key="1">
    <citation type="submission" date="2021-03" db="EMBL/GenBank/DDBJ databases">
        <title>Chromosome level genome of the anhydrobiotic midge Polypedilum vanderplanki.</title>
        <authorList>
            <person name="Yoshida Y."/>
            <person name="Kikawada T."/>
            <person name="Gusev O."/>
        </authorList>
    </citation>
    <scope>NUCLEOTIDE SEQUENCE</scope>
    <source>
        <strain evidence="5">NIAS01</strain>
        <tissue evidence="5">Whole body or cell culture</tissue>
    </source>
</reference>
<dbReference type="OrthoDB" id="5565075at2759"/>
<dbReference type="InterPro" id="IPR001254">
    <property type="entry name" value="Trypsin_dom"/>
</dbReference>